<accession>A0A8C9ANL4</accession>
<keyword evidence="2" id="KW-1185">Reference proteome</keyword>
<organism evidence="1 2">
    <name type="scientific">Prolemur simus</name>
    <name type="common">Greater bamboo lemur</name>
    <name type="synonym">Hapalemur simus</name>
    <dbReference type="NCBI Taxonomy" id="1328070"/>
    <lineage>
        <taxon>Eukaryota</taxon>
        <taxon>Metazoa</taxon>
        <taxon>Chordata</taxon>
        <taxon>Craniata</taxon>
        <taxon>Vertebrata</taxon>
        <taxon>Euteleostomi</taxon>
        <taxon>Mammalia</taxon>
        <taxon>Eutheria</taxon>
        <taxon>Euarchontoglires</taxon>
        <taxon>Primates</taxon>
        <taxon>Strepsirrhini</taxon>
        <taxon>Lemuriformes</taxon>
        <taxon>Lemuridae</taxon>
        <taxon>Prolemur</taxon>
    </lineage>
</organism>
<name>A0A8C9ANL4_PROSS</name>
<dbReference type="AlphaFoldDB" id="A0A8C9ANL4"/>
<reference evidence="1" key="2">
    <citation type="submission" date="2025-09" db="UniProtKB">
        <authorList>
            <consortium name="Ensembl"/>
        </authorList>
    </citation>
    <scope>IDENTIFICATION</scope>
</reference>
<sequence length="90" mass="10208">MVQKICLAHTDQTLGCVTIVWCSHWKNHSTLFENIISVGNMPLSDFSFPLWNGARTVNYTKFFFFYQCNAGQRAQQSPCVLIAVVFNQGS</sequence>
<proteinExistence type="predicted"/>
<evidence type="ECO:0000313" key="2">
    <source>
        <dbReference type="Proteomes" id="UP000694414"/>
    </source>
</evidence>
<evidence type="ECO:0000313" key="1">
    <source>
        <dbReference type="Ensembl" id="ENSPSMP00000032030.1"/>
    </source>
</evidence>
<reference evidence="1" key="1">
    <citation type="submission" date="2025-08" db="UniProtKB">
        <authorList>
            <consortium name="Ensembl"/>
        </authorList>
    </citation>
    <scope>IDENTIFICATION</scope>
</reference>
<protein>
    <submittedName>
        <fullName evidence="1">Uncharacterized protein</fullName>
    </submittedName>
</protein>
<dbReference type="GeneTree" id="ENSGT01150000289686"/>
<dbReference type="Proteomes" id="UP000694414">
    <property type="component" value="Unplaced"/>
</dbReference>
<dbReference type="Ensembl" id="ENSPSMT00000036964.1">
    <property type="protein sequence ID" value="ENSPSMP00000032030.1"/>
    <property type="gene ID" value="ENSPSMG00000022207.1"/>
</dbReference>